<protein>
    <recommendedName>
        <fullName evidence="4">Carboxypeptidase regulatory-like domain-containing protein</fullName>
    </recommendedName>
</protein>
<feature type="transmembrane region" description="Helical" evidence="1">
    <location>
        <begin position="21"/>
        <end position="41"/>
    </location>
</feature>
<keyword evidence="1" id="KW-1133">Transmembrane helix</keyword>
<proteinExistence type="predicted"/>
<gene>
    <name evidence="2" type="ordered locus">Metho_2334</name>
</gene>
<dbReference type="AlphaFoldDB" id="L0KZF3"/>
<dbReference type="OrthoDB" id="136107at2157"/>
<dbReference type="EMBL" id="CP003362">
    <property type="protein sequence ID" value="AGB50491.1"/>
    <property type="molecule type" value="Genomic_DNA"/>
</dbReference>
<keyword evidence="3" id="KW-1185">Reference proteome</keyword>
<sequence length="148" mass="16038" precursor="true">MKHRFLFRDEGAALGLPIRMVVLTIVGLAGMTVMLAALAGVQTTPGALYVMSNTTSFTMNDSTGDSPYIQLTVVDSEDETVPGASVVVWGPDHRTAKAGTTDVFGQFVFRLENMSLPTGKSEGYIAVKVMQEGYLDLDEQYLIKVRSI</sequence>
<reference evidence="3" key="1">
    <citation type="submission" date="2012-02" db="EMBL/GenBank/DDBJ databases">
        <title>Complete sequence of chromosome of Methanomethylovorans hollandica DSM 15978.</title>
        <authorList>
            <person name="Lucas S."/>
            <person name="Copeland A."/>
            <person name="Lapidus A."/>
            <person name="Glavina del Rio T."/>
            <person name="Dalin E."/>
            <person name="Tice H."/>
            <person name="Bruce D."/>
            <person name="Goodwin L."/>
            <person name="Pitluck S."/>
            <person name="Peters L."/>
            <person name="Mikhailova N."/>
            <person name="Held B."/>
            <person name="Kyrpides N."/>
            <person name="Mavromatis K."/>
            <person name="Ivanova N."/>
            <person name="Brettin T."/>
            <person name="Detter J.C."/>
            <person name="Han C."/>
            <person name="Larimer F."/>
            <person name="Land M."/>
            <person name="Hauser L."/>
            <person name="Markowitz V."/>
            <person name="Cheng J.-F."/>
            <person name="Hugenholtz P."/>
            <person name="Woyke T."/>
            <person name="Wu D."/>
            <person name="Spring S."/>
            <person name="Schroeder M."/>
            <person name="Brambilla E."/>
            <person name="Klenk H.-P."/>
            <person name="Eisen J.A."/>
        </authorList>
    </citation>
    <scope>NUCLEOTIDE SEQUENCE [LARGE SCALE GENOMIC DNA]</scope>
    <source>
        <strain evidence="3">DSM 15978 / NBRC 107637 / DMS1</strain>
    </source>
</reference>
<dbReference type="GeneID" id="14408412"/>
<evidence type="ECO:0000313" key="2">
    <source>
        <dbReference type="EMBL" id="AGB50491.1"/>
    </source>
</evidence>
<name>L0KZF3_METHD</name>
<dbReference type="SUPFAM" id="SSF49464">
    <property type="entry name" value="Carboxypeptidase regulatory domain-like"/>
    <property type="match status" value="1"/>
</dbReference>
<dbReference type="KEGG" id="mhz:Metho_2334"/>
<dbReference type="STRING" id="867904.Metho_2334"/>
<dbReference type="RefSeq" id="WP_015325656.1">
    <property type="nucleotide sequence ID" value="NC_019977.1"/>
</dbReference>
<evidence type="ECO:0000256" key="1">
    <source>
        <dbReference type="SAM" id="Phobius"/>
    </source>
</evidence>
<evidence type="ECO:0000313" key="3">
    <source>
        <dbReference type="Proteomes" id="UP000010866"/>
    </source>
</evidence>
<accession>L0KZF3</accession>
<dbReference type="HOGENOM" id="CLU_1891477_0_0_2"/>
<organism evidence="2 3">
    <name type="scientific">Methanomethylovorans hollandica (strain DSM 15978 / NBRC 107637 / DMS1)</name>
    <dbReference type="NCBI Taxonomy" id="867904"/>
    <lineage>
        <taxon>Archaea</taxon>
        <taxon>Methanobacteriati</taxon>
        <taxon>Methanobacteriota</taxon>
        <taxon>Stenosarchaea group</taxon>
        <taxon>Methanomicrobia</taxon>
        <taxon>Methanosarcinales</taxon>
        <taxon>Methanosarcinaceae</taxon>
        <taxon>Methanomethylovorans</taxon>
    </lineage>
</organism>
<keyword evidence="1" id="KW-0812">Transmembrane</keyword>
<evidence type="ECO:0008006" key="4">
    <source>
        <dbReference type="Google" id="ProtNLM"/>
    </source>
</evidence>
<dbReference type="InterPro" id="IPR008969">
    <property type="entry name" value="CarboxyPept-like_regulatory"/>
</dbReference>
<keyword evidence="1" id="KW-0472">Membrane</keyword>
<dbReference type="Proteomes" id="UP000010866">
    <property type="component" value="Chromosome"/>
</dbReference>